<dbReference type="PANTHER" id="PTHR11715:SF3">
    <property type="entry name" value="GLYCINE CLEAVAGE SYSTEM H PROTEIN-RELATED"/>
    <property type="match status" value="1"/>
</dbReference>
<dbReference type="CDD" id="cd06848">
    <property type="entry name" value="GCS_H"/>
    <property type="match status" value="1"/>
</dbReference>
<evidence type="ECO:0000256" key="3">
    <source>
        <dbReference type="ARBA" id="ARBA00022946"/>
    </source>
</evidence>
<evidence type="ECO:0000313" key="7">
    <source>
        <dbReference type="EMBL" id="GFR93852.1"/>
    </source>
</evidence>
<evidence type="ECO:0000256" key="1">
    <source>
        <dbReference type="ARBA" id="ARBA00009249"/>
    </source>
</evidence>
<evidence type="ECO:0000256" key="2">
    <source>
        <dbReference type="ARBA" id="ARBA00022823"/>
    </source>
</evidence>
<reference evidence="7 8" key="1">
    <citation type="journal article" date="2021" name="Elife">
        <title>Chloroplast acquisition without the gene transfer in kleptoplastic sea slugs, Plakobranchus ocellatus.</title>
        <authorList>
            <person name="Maeda T."/>
            <person name="Takahashi S."/>
            <person name="Yoshida T."/>
            <person name="Shimamura S."/>
            <person name="Takaki Y."/>
            <person name="Nagai Y."/>
            <person name="Toyoda A."/>
            <person name="Suzuki Y."/>
            <person name="Arimoto A."/>
            <person name="Ishii H."/>
            <person name="Satoh N."/>
            <person name="Nishiyama T."/>
            <person name="Hasebe M."/>
            <person name="Maruyama T."/>
            <person name="Minagawa J."/>
            <person name="Obokata J."/>
            <person name="Shigenobu S."/>
        </authorList>
    </citation>
    <scope>NUCLEOTIDE SEQUENCE [LARGE SCALE GENOMIC DNA]</scope>
</reference>
<dbReference type="PROSITE" id="PS00189">
    <property type="entry name" value="LIPOYL"/>
    <property type="match status" value="1"/>
</dbReference>
<dbReference type="InterPro" id="IPR000089">
    <property type="entry name" value="Biotin_lipoyl"/>
</dbReference>
<keyword evidence="5" id="KW-0496">Mitochondrion</keyword>
<dbReference type="GO" id="GO:0005960">
    <property type="term" value="C:glycine cleavage complex"/>
    <property type="evidence" value="ECO:0007669"/>
    <property type="project" value="UniProtKB-UniRule"/>
</dbReference>
<dbReference type="InterPro" id="IPR002930">
    <property type="entry name" value="GCV_H"/>
</dbReference>
<dbReference type="NCBIfam" id="TIGR00527">
    <property type="entry name" value="gcvH"/>
    <property type="match status" value="1"/>
</dbReference>
<dbReference type="GO" id="GO:0019464">
    <property type="term" value="P:glycine decarboxylation via glycine cleavage system"/>
    <property type="evidence" value="ECO:0007669"/>
    <property type="project" value="UniProtKB-UniRule"/>
</dbReference>
<keyword evidence="2 4" id="KW-0450">Lipoyl</keyword>
<dbReference type="InterPro" id="IPR011053">
    <property type="entry name" value="Single_hybrid_motif"/>
</dbReference>
<proteinExistence type="inferred from homology"/>
<feature type="domain" description="Lipoyl-binding" evidence="6">
    <location>
        <begin position="58"/>
        <end position="140"/>
    </location>
</feature>
<evidence type="ECO:0000256" key="5">
    <source>
        <dbReference type="RuleBase" id="RU364055"/>
    </source>
</evidence>
<dbReference type="PANTHER" id="PTHR11715">
    <property type="entry name" value="GLYCINE CLEAVAGE SYSTEM H PROTEIN"/>
    <property type="match status" value="1"/>
</dbReference>
<comment type="caution">
    <text evidence="7">The sequence shown here is derived from an EMBL/GenBank/DDBJ whole genome shotgun (WGS) entry which is preliminary data.</text>
</comment>
<dbReference type="Pfam" id="PF01597">
    <property type="entry name" value="GCV_H"/>
    <property type="match status" value="1"/>
</dbReference>
<dbReference type="AlphaFoldDB" id="A0AAV4H6K3"/>
<dbReference type="SUPFAM" id="SSF51230">
    <property type="entry name" value="Single hybrid motif"/>
    <property type="match status" value="1"/>
</dbReference>
<dbReference type="Gene3D" id="2.40.50.100">
    <property type="match status" value="1"/>
</dbReference>
<gene>
    <name evidence="7" type="ORF">ElyMa_000903800</name>
</gene>
<accession>A0AAV4H6K3</accession>
<sequence length="164" mass="18181">MAASIARRAFFPTYQCLNGLARCRQSLSHTRYISFSRSLQASQWFTKDHEWVTIDGQKGTVGISDYAQEKLGEIVYVELPEVGASLDPEETAGCLESVKAASDVINPVRGTVSEVNEVLKDNPSLVNSKPMDDGWLYKMDLPADVSTDDLMDANAYKEYCKTSD</sequence>
<protein>
    <recommendedName>
        <fullName evidence="5">Glycine cleavage system H protein</fullName>
    </recommendedName>
</protein>
<keyword evidence="8" id="KW-1185">Reference proteome</keyword>
<dbReference type="NCBIfam" id="NF002270">
    <property type="entry name" value="PRK01202.1"/>
    <property type="match status" value="1"/>
</dbReference>
<comment type="similarity">
    <text evidence="1 5">Belongs to the GcvH family.</text>
</comment>
<dbReference type="InterPro" id="IPR003016">
    <property type="entry name" value="2-oxoA_DH_lipoyl-BS"/>
</dbReference>
<organism evidence="7 8">
    <name type="scientific">Elysia marginata</name>
    <dbReference type="NCBI Taxonomy" id="1093978"/>
    <lineage>
        <taxon>Eukaryota</taxon>
        <taxon>Metazoa</taxon>
        <taxon>Spiralia</taxon>
        <taxon>Lophotrochozoa</taxon>
        <taxon>Mollusca</taxon>
        <taxon>Gastropoda</taxon>
        <taxon>Heterobranchia</taxon>
        <taxon>Euthyneura</taxon>
        <taxon>Panpulmonata</taxon>
        <taxon>Sacoglossa</taxon>
        <taxon>Placobranchoidea</taxon>
        <taxon>Plakobranchidae</taxon>
        <taxon>Elysia</taxon>
    </lineage>
</organism>
<evidence type="ECO:0000313" key="8">
    <source>
        <dbReference type="Proteomes" id="UP000762676"/>
    </source>
</evidence>
<keyword evidence="3 5" id="KW-0809">Transit peptide</keyword>
<comment type="function">
    <text evidence="5">The H protein shuttles the methylamine group of glycine from the P protein to the T protein.</text>
</comment>
<dbReference type="HAMAP" id="MF_00272">
    <property type="entry name" value="GcvH"/>
    <property type="match status" value="1"/>
</dbReference>
<name>A0AAV4H6K3_9GAST</name>
<dbReference type="InterPro" id="IPR033753">
    <property type="entry name" value="GCV_H/Fam206"/>
</dbReference>
<evidence type="ECO:0000256" key="4">
    <source>
        <dbReference type="PIRSR" id="PIRSR617453-50"/>
    </source>
</evidence>
<dbReference type="EMBL" id="BMAT01001854">
    <property type="protein sequence ID" value="GFR93852.1"/>
    <property type="molecule type" value="Genomic_DNA"/>
</dbReference>
<dbReference type="InterPro" id="IPR017453">
    <property type="entry name" value="GCV_H_sub"/>
</dbReference>
<comment type="cofactor">
    <cofactor evidence="5">
        <name>(R)-lipoate</name>
        <dbReference type="ChEBI" id="CHEBI:83088"/>
    </cofactor>
    <text evidence="5">Binds 1 lipoyl cofactor covalently.</text>
</comment>
<dbReference type="GO" id="GO:0009249">
    <property type="term" value="P:protein lipoylation"/>
    <property type="evidence" value="ECO:0007669"/>
    <property type="project" value="TreeGrafter"/>
</dbReference>
<dbReference type="Proteomes" id="UP000762676">
    <property type="component" value="Unassembled WGS sequence"/>
</dbReference>
<dbReference type="GO" id="GO:0005739">
    <property type="term" value="C:mitochondrion"/>
    <property type="evidence" value="ECO:0007669"/>
    <property type="project" value="UniProtKB-SubCell"/>
</dbReference>
<evidence type="ECO:0000259" key="6">
    <source>
        <dbReference type="PROSITE" id="PS50968"/>
    </source>
</evidence>
<comment type="subunit">
    <text evidence="5">The glycine cleavage system is composed of four proteins: P, T, L and H.</text>
</comment>
<dbReference type="PROSITE" id="PS50968">
    <property type="entry name" value="BIOTINYL_LIPOYL"/>
    <property type="match status" value="1"/>
</dbReference>
<comment type="subcellular location">
    <subcellularLocation>
        <location evidence="5">Mitochondrion</location>
    </subcellularLocation>
</comment>
<feature type="modified residue" description="N6-lipoyllysine" evidence="4">
    <location>
        <position position="99"/>
    </location>
</feature>